<keyword evidence="3" id="KW-1185">Reference proteome</keyword>
<organism evidence="2 3">
    <name type="scientific">Pseudovibrio exalbescens</name>
    <dbReference type="NCBI Taxonomy" id="197461"/>
    <lineage>
        <taxon>Bacteria</taxon>
        <taxon>Pseudomonadati</taxon>
        <taxon>Pseudomonadota</taxon>
        <taxon>Alphaproteobacteria</taxon>
        <taxon>Hyphomicrobiales</taxon>
        <taxon>Stappiaceae</taxon>
        <taxon>Pseudovibrio</taxon>
    </lineage>
</organism>
<dbReference type="SUPFAM" id="SSF46785">
    <property type="entry name" value="Winged helix' DNA-binding domain"/>
    <property type="match status" value="1"/>
</dbReference>
<dbReference type="Gene3D" id="1.10.10.10">
    <property type="entry name" value="Winged helix-like DNA-binding domain superfamily/Winged helix DNA-binding domain"/>
    <property type="match status" value="1"/>
</dbReference>
<reference evidence="2 3" key="1">
    <citation type="submission" date="2016-03" db="EMBL/GenBank/DDBJ databases">
        <title>Genome sequence of Nesiotobacter sp. nov., a moderately halophilic alphaproteobacterium isolated from the Yellow Sea, China.</title>
        <authorList>
            <person name="Zhang G."/>
            <person name="Zhang R."/>
        </authorList>
    </citation>
    <scope>NUCLEOTIDE SEQUENCE [LARGE SCALE GENOMIC DNA]</scope>
    <source>
        <strain evidence="2 3">WB1-6</strain>
    </source>
</reference>
<evidence type="ECO:0000313" key="3">
    <source>
        <dbReference type="Proteomes" id="UP000185783"/>
    </source>
</evidence>
<dbReference type="InterPro" id="IPR036390">
    <property type="entry name" value="WH_DNA-bd_sf"/>
</dbReference>
<dbReference type="SUPFAM" id="SSF53067">
    <property type="entry name" value="Actin-like ATPase domain"/>
    <property type="match status" value="1"/>
</dbReference>
<dbReference type="InterPro" id="IPR049874">
    <property type="entry name" value="ROK_cs"/>
</dbReference>
<dbReference type="InterPro" id="IPR036388">
    <property type="entry name" value="WH-like_DNA-bd_sf"/>
</dbReference>
<name>A0A1U7JDS7_9HYPH</name>
<dbReference type="PANTHER" id="PTHR18964">
    <property type="entry name" value="ROK (REPRESSOR, ORF, KINASE) FAMILY"/>
    <property type="match status" value="1"/>
</dbReference>
<dbReference type="Pfam" id="PF13412">
    <property type="entry name" value="HTH_24"/>
    <property type="match status" value="1"/>
</dbReference>
<proteinExistence type="inferred from homology"/>
<dbReference type="AlphaFoldDB" id="A0A1U7JDS7"/>
<dbReference type="Gene3D" id="3.30.420.40">
    <property type="match status" value="2"/>
</dbReference>
<dbReference type="Pfam" id="PF00480">
    <property type="entry name" value="ROK"/>
    <property type="match status" value="1"/>
</dbReference>
<evidence type="ECO:0000313" key="2">
    <source>
        <dbReference type="EMBL" id="OKL42893.1"/>
    </source>
</evidence>
<dbReference type="EMBL" id="LVVZ01000026">
    <property type="protein sequence ID" value="OKL42893.1"/>
    <property type="molecule type" value="Genomic_DNA"/>
</dbReference>
<comment type="similarity">
    <text evidence="1">Belongs to the ROK (NagC/XylR) family.</text>
</comment>
<accession>A0A1U7JDS7</accession>
<sequence length="396" mass="43107">MKSSLIEQRKQGRVLIFSKLRKSGQLARIDIAKETGLSPATVTTITAEMMADGLIEEVDRPTPNGEVRRGRPRVELKLRPSSCVVAGIKLSEGVISSMIVDLEGNTLGSLVRPFDAASFEAEELAVTLNALLQDLAETAEQKVEDLAGVGIGVPGIVNKEEGFVHWSPLLKKRNVSLLTTLTDHLPIPVFVDNDTNLVALAELWFGYGRTLDDFIVVTIEHGVGMGIVIDGQVYRGAQGRGAEFGHTKIIPDGALCRCGQRGCLEAYIADYALLREASIVLPDLPGASVEQRLDKLYEIATDGNHDAQSIFARAGKLFSLGLANLINIFDPKLIILSGEQMRLDYLSSPEFKEEVQRNIIHVDAPVPEIVVHRWGDLMWAKGAAAFALNECMNASL</sequence>
<gene>
    <name evidence="2" type="ORF">A3843_16350</name>
</gene>
<comment type="caution">
    <text evidence="2">The sequence shown here is derived from an EMBL/GenBank/DDBJ whole genome shotgun (WGS) entry which is preliminary data.</text>
</comment>
<protein>
    <recommendedName>
        <fullName evidence="4">N-acetylglucosamine repressor</fullName>
    </recommendedName>
</protein>
<dbReference type="STRING" id="197461.A3843_16350"/>
<dbReference type="CDD" id="cd24073">
    <property type="entry name" value="ASKHA_ATPase_ROK_CYANR"/>
    <property type="match status" value="1"/>
</dbReference>
<evidence type="ECO:0000256" key="1">
    <source>
        <dbReference type="ARBA" id="ARBA00006479"/>
    </source>
</evidence>
<dbReference type="PROSITE" id="PS01125">
    <property type="entry name" value="ROK"/>
    <property type="match status" value="1"/>
</dbReference>
<dbReference type="InterPro" id="IPR000600">
    <property type="entry name" value="ROK"/>
</dbReference>
<dbReference type="PANTHER" id="PTHR18964:SF149">
    <property type="entry name" value="BIFUNCTIONAL UDP-N-ACETYLGLUCOSAMINE 2-EPIMERASE_N-ACETYLMANNOSAMINE KINASE"/>
    <property type="match status" value="1"/>
</dbReference>
<dbReference type="Proteomes" id="UP000185783">
    <property type="component" value="Unassembled WGS sequence"/>
</dbReference>
<dbReference type="InterPro" id="IPR043129">
    <property type="entry name" value="ATPase_NBD"/>
</dbReference>
<evidence type="ECO:0008006" key="4">
    <source>
        <dbReference type="Google" id="ProtNLM"/>
    </source>
</evidence>
<dbReference type="RefSeq" id="WP_028482327.1">
    <property type="nucleotide sequence ID" value="NZ_LVVZ01000026.1"/>
</dbReference>